<keyword evidence="2" id="KW-0540">Nuclease</keyword>
<accession>A0A372ME73</accession>
<dbReference type="InterPro" id="IPR003615">
    <property type="entry name" value="HNH_nuc"/>
</dbReference>
<gene>
    <name evidence="2" type="ORF">DYP60_13655</name>
</gene>
<protein>
    <submittedName>
        <fullName evidence="2">HNH endonuclease</fullName>
    </submittedName>
</protein>
<dbReference type="SUPFAM" id="SSF54060">
    <property type="entry name" value="His-Me finger endonucleases"/>
    <property type="match status" value="1"/>
</dbReference>
<keyword evidence="2" id="KW-0255">Endonuclease</keyword>
<reference evidence="2 3" key="2">
    <citation type="submission" date="2018-09" db="EMBL/GenBank/DDBJ databases">
        <title>Genome of Sphaerochaeta halotolerans strain 4-11.</title>
        <authorList>
            <person name="Nazina T.N."/>
            <person name="Sokolova D.S."/>
        </authorList>
    </citation>
    <scope>NUCLEOTIDE SEQUENCE [LARGE SCALE GENOMIC DNA]</scope>
    <source>
        <strain evidence="2 3">4-11</strain>
    </source>
</reference>
<name>A0A372ME73_9SPIR</name>
<organism evidence="2 3">
    <name type="scientific">Sphaerochaeta halotolerans</name>
    <dbReference type="NCBI Taxonomy" id="2293840"/>
    <lineage>
        <taxon>Bacteria</taxon>
        <taxon>Pseudomonadati</taxon>
        <taxon>Spirochaetota</taxon>
        <taxon>Spirochaetia</taxon>
        <taxon>Spirochaetales</taxon>
        <taxon>Sphaerochaetaceae</taxon>
        <taxon>Sphaerochaeta</taxon>
    </lineage>
</organism>
<keyword evidence="3" id="KW-1185">Reference proteome</keyword>
<dbReference type="GO" id="GO:0004519">
    <property type="term" value="F:endonuclease activity"/>
    <property type="evidence" value="ECO:0007669"/>
    <property type="project" value="UniProtKB-KW"/>
</dbReference>
<feature type="domain" description="HNH nuclease" evidence="1">
    <location>
        <begin position="64"/>
        <end position="106"/>
    </location>
</feature>
<evidence type="ECO:0000313" key="3">
    <source>
        <dbReference type="Proteomes" id="UP000264002"/>
    </source>
</evidence>
<keyword evidence="2" id="KW-0378">Hydrolase</keyword>
<dbReference type="EMBL" id="QUWK01000025">
    <property type="protein sequence ID" value="RFU93668.1"/>
    <property type="molecule type" value="Genomic_DNA"/>
</dbReference>
<reference evidence="3" key="1">
    <citation type="submission" date="2018-08" db="EMBL/GenBank/DDBJ databases">
        <authorList>
            <person name="Grouzdev D.S."/>
            <person name="Krutkina M.S."/>
        </authorList>
    </citation>
    <scope>NUCLEOTIDE SEQUENCE [LARGE SCALE GENOMIC DNA]</scope>
    <source>
        <strain evidence="3">4-11</strain>
    </source>
</reference>
<evidence type="ECO:0000313" key="2">
    <source>
        <dbReference type="EMBL" id="RFU93668.1"/>
    </source>
</evidence>
<proteinExistence type="predicted"/>
<dbReference type="Proteomes" id="UP000264002">
    <property type="component" value="Unassembled WGS sequence"/>
</dbReference>
<dbReference type="AlphaFoldDB" id="A0A372ME73"/>
<sequence>MITVDTYVNERECEFKGEKYIVRDNGAVMRLSKKNYRKRRLDNKWTFGVEDKTTGYLKFSSIPIHRIIATAFLGSPKDSNHVVDHINTNRQDNTPGNLRWVTRFENVFLNPITCRKLERLTGLNIDEIIQNPKILEYYKVPKNIAWMRKVSSEESRNCYQNLMNWALNSRIEPSKKRGTIGEWVYQTRYLPPKEDTLEHGKVDKVYPCCPSDNEERSLENYQRKLQPGTVFLETEITKYVVVESTIFDGKLIVRSRDVNEQALKPWFVSFVTLENGRFQHELVKSCFVEEGSKEFFDIMQDKPWESNHSLDYGC</sequence>
<dbReference type="RefSeq" id="WP_117331571.1">
    <property type="nucleotide sequence ID" value="NZ_QUWK01000025.1"/>
</dbReference>
<comment type="caution">
    <text evidence="2">The sequence shown here is derived from an EMBL/GenBank/DDBJ whole genome shotgun (WGS) entry which is preliminary data.</text>
</comment>
<dbReference type="Pfam" id="PF13392">
    <property type="entry name" value="HNH_3"/>
    <property type="match status" value="1"/>
</dbReference>
<evidence type="ECO:0000259" key="1">
    <source>
        <dbReference type="Pfam" id="PF13392"/>
    </source>
</evidence>
<dbReference type="Gene3D" id="3.90.75.20">
    <property type="match status" value="1"/>
</dbReference>
<dbReference type="InterPro" id="IPR044925">
    <property type="entry name" value="His-Me_finger_sf"/>
</dbReference>